<reference evidence="3 4" key="1">
    <citation type="submission" date="2020-02" db="EMBL/GenBank/DDBJ databases">
        <title>Acidophilic actinobacteria isolated from forest soil.</title>
        <authorList>
            <person name="Golinska P."/>
        </authorList>
    </citation>
    <scope>NUCLEOTIDE SEQUENCE [LARGE SCALE GENOMIC DNA]</scope>
    <source>
        <strain evidence="3 4">NL8</strain>
    </source>
</reference>
<dbReference type="Proteomes" id="UP000730482">
    <property type="component" value="Unassembled WGS sequence"/>
</dbReference>
<evidence type="ECO:0000313" key="3">
    <source>
        <dbReference type="EMBL" id="MBS2551274.1"/>
    </source>
</evidence>
<accession>A0ABS5KYZ5</accession>
<proteinExistence type="predicted"/>
<evidence type="ECO:0000313" key="4">
    <source>
        <dbReference type="Proteomes" id="UP000730482"/>
    </source>
</evidence>
<dbReference type="RefSeq" id="WP_212015590.1">
    <property type="nucleotide sequence ID" value="NZ_JAAFYZ010000133.1"/>
</dbReference>
<evidence type="ECO:0000256" key="2">
    <source>
        <dbReference type="SAM" id="SignalP"/>
    </source>
</evidence>
<keyword evidence="4" id="KW-1185">Reference proteome</keyword>
<keyword evidence="1" id="KW-1133">Transmembrane helix</keyword>
<feature type="chain" id="PRO_5047212455" evidence="2">
    <location>
        <begin position="28"/>
        <end position="103"/>
    </location>
</feature>
<keyword evidence="1" id="KW-0812">Transmembrane</keyword>
<organism evidence="3 4">
    <name type="scientific">Catenulispora pinistramenti</name>
    <dbReference type="NCBI Taxonomy" id="2705254"/>
    <lineage>
        <taxon>Bacteria</taxon>
        <taxon>Bacillati</taxon>
        <taxon>Actinomycetota</taxon>
        <taxon>Actinomycetes</taxon>
        <taxon>Catenulisporales</taxon>
        <taxon>Catenulisporaceae</taxon>
        <taxon>Catenulispora</taxon>
    </lineage>
</organism>
<sequence length="103" mass="10995">MIRRSLTALAAALAAELCCVAGSFLHAMRLVAHVDAVPLSTVLTSHRNAALTAWRSSLTVGDRLLFVAVAVLAAAAVLSAPYLKPTFGRFRTRITGVRRLPRV</sequence>
<feature type="transmembrane region" description="Helical" evidence="1">
    <location>
        <begin position="64"/>
        <end position="83"/>
    </location>
</feature>
<comment type="caution">
    <text evidence="3">The sequence shown here is derived from an EMBL/GenBank/DDBJ whole genome shotgun (WGS) entry which is preliminary data.</text>
</comment>
<keyword evidence="2" id="KW-0732">Signal</keyword>
<dbReference type="EMBL" id="JAAFYZ010000133">
    <property type="protein sequence ID" value="MBS2551274.1"/>
    <property type="molecule type" value="Genomic_DNA"/>
</dbReference>
<feature type="signal peptide" evidence="2">
    <location>
        <begin position="1"/>
        <end position="27"/>
    </location>
</feature>
<keyword evidence="1" id="KW-0472">Membrane</keyword>
<gene>
    <name evidence="3" type="ORF">KGQ19_30835</name>
</gene>
<name>A0ABS5KYZ5_9ACTN</name>
<protein>
    <submittedName>
        <fullName evidence="3">Uncharacterized protein</fullName>
    </submittedName>
</protein>
<evidence type="ECO:0000256" key="1">
    <source>
        <dbReference type="SAM" id="Phobius"/>
    </source>
</evidence>